<dbReference type="InterPro" id="IPR007110">
    <property type="entry name" value="Ig-like_dom"/>
</dbReference>
<dbReference type="SUPFAM" id="SSF48726">
    <property type="entry name" value="Immunoglobulin"/>
    <property type="match status" value="1"/>
</dbReference>
<feature type="domain" description="Ig-like" evidence="4">
    <location>
        <begin position="27"/>
        <end position="116"/>
    </location>
</feature>
<organism evidence="5 6">
    <name type="scientific">Cyprinus carpio</name>
    <name type="common">Common carp</name>
    <dbReference type="NCBI Taxonomy" id="7962"/>
    <lineage>
        <taxon>Eukaryota</taxon>
        <taxon>Metazoa</taxon>
        <taxon>Chordata</taxon>
        <taxon>Craniata</taxon>
        <taxon>Vertebrata</taxon>
        <taxon>Euteleostomi</taxon>
        <taxon>Actinopterygii</taxon>
        <taxon>Neopterygii</taxon>
        <taxon>Teleostei</taxon>
        <taxon>Ostariophysi</taxon>
        <taxon>Cypriniformes</taxon>
        <taxon>Cyprinidae</taxon>
        <taxon>Cyprininae</taxon>
        <taxon>Cyprinus</taxon>
    </lineage>
</organism>
<sequence length="127" mass="14443">MGVATKIFAPLCIYLTCKLFSLFSAPPKVYVFANRSSKNKTKLQLTCLATGFYPKDVMLTIRKYRTSLPADEIESTGIRPNHDGTFQLRNSVIIEEDEKAEYDCSVFHRTLEGQITVRWGKQSESIK</sequence>
<dbReference type="PANTHER" id="PTHR16675:SF193">
    <property type="entry name" value="LOC571647 PROTEIN-RELATED"/>
    <property type="match status" value="1"/>
</dbReference>
<evidence type="ECO:0000256" key="2">
    <source>
        <dbReference type="ARBA" id="ARBA00023319"/>
    </source>
</evidence>
<keyword evidence="1" id="KW-0325">Glycoprotein</keyword>
<dbReference type="PROSITE" id="PS00290">
    <property type="entry name" value="IG_MHC"/>
    <property type="match status" value="1"/>
</dbReference>
<dbReference type="Gene3D" id="2.60.40.10">
    <property type="entry name" value="Immunoglobulins"/>
    <property type="match status" value="1"/>
</dbReference>
<dbReference type="AlphaFoldDB" id="A0A8C1X0D0"/>
<keyword evidence="2" id="KW-0393">Immunoglobulin domain</keyword>
<dbReference type="InterPro" id="IPR036179">
    <property type="entry name" value="Ig-like_dom_sf"/>
</dbReference>
<dbReference type="GO" id="GO:0006955">
    <property type="term" value="P:immune response"/>
    <property type="evidence" value="ECO:0007669"/>
    <property type="project" value="TreeGrafter"/>
</dbReference>
<dbReference type="InterPro" id="IPR013783">
    <property type="entry name" value="Ig-like_fold"/>
</dbReference>
<dbReference type="GO" id="GO:0005615">
    <property type="term" value="C:extracellular space"/>
    <property type="evidence" value="ECO:0007669"/>
    <property type="project" value="TreeGrafter"/>
</dbReference>
<dbReference type="GO" id="GO:0009897">
    <property type="term" value="C:external side of plasma membrane"/>
    <property type="evidence" value="ECO:0007669"/>
    <property type="project" value="TreeGrafter"/>
</dbReference>
<dbReference type="SMART" id="SM00407">
    <property type="entry name" value="IGc1"/>
    <property type="match status" value="1"/>
</dbReference>
<dbReference type="InterPro" id="IPR003597">
    <property type="entry name" value="Ig_C1-set"/>
</dbReference>
<accession>A0A8C1X0D0</accession>
<feature type="chain" id="PRO_5034054878" description="Ig-like domain-containing protein" evidence="3">
    <location>
        <begin position="25"/>
        <end position="127"/>
    </location>
</feature>
<dbReference type="InterPro" id="IPR050208">
    <property type="entry name" value="MHC_class-I_related"/>
</dbReference>
<protein>
    <recommendedName>
        <fullName evidence="4">Ig-like domain-containing protein</fullName>
    </recommendedName>
</protein>
<feature type="signal peptide" evidence="3">
    <location>
        <begin position="1"/>
        <end position="24"/>
    </location>
</feature>
<dbReference type="InterPro" id="IPR003006">
    <property type="entry name" value="Ig/MHC_CS"/>
</dbReference>
<proteinExistence type="predicted"/>
<reference evidence="5" key="1">
    <citation type="submission" date="2025-08" db="UniProtKB">
        <authorList>
            <consortium name="Ensembl"/>
        </authorList>
    </citation>
    <scope>IDENTIFICATION</scope>
</reference>
<evidence type="ECO:0000259" key="4">
    <source>
        <dbReference type="PROSITE" id="PS50835"/>
    </source>
</evidence>
<dbReference type="PANTHER" id="PTHR16675">
    <property type="entry name" value="MHC CLASS I-RELATED"/>
    <property type="match status" value="1"/>
</dbReference>
<evidence type="ECO:0000256" key="1">
    <source>
        <dbReference type="ARBA" id="ARBA00023180"/>
    </source>
</evidence>
<name>A0A8C1X0D0_CYPCA</name>
<evidence type="ECO:0000256" key="3">
    <source>
        <dbReference type="SAM" id="SignalP"/>
    </source>
</evidence>
<keyword evidence="3" id="KW-0732">Signal</keyword>
<dbReference type="Ensembl" id="ENSCCRT00015077171.1">
    <property type="protein sequence ID" value="ENSCCRP00015074740.1"/>
    <property type="gene ID" value="ENSCCRG00015030255.1"/>
</dbReference>
<dbReference type="Proteomes" id="UP000694700">
    <property type="component" value="Unplaced"/>
</dbReference>
<dbReference type="Pfam" id="PF07654">
    <property type="entry name" value="C1-set"/>
    <property type="match status" value="1"/>
</dbReference>
<dbReference type="PROSITE" id="PS50835">
    <property type="entry name" value="IG_LIKE"/>
    <property type="match status" value="1"/>
</dbReference>
<evidence type="ECO:0000313" key="5">
    <source>
        <dbReference type="Ensembl" id="ENSCCRP00015074740.1"/>
    </source>
</evidence>
<evidence type="ECO:0000313" key="6">
    <source>
        <dbReference type="Proteomes" id="UP000694700"/>
    </source>
</evidence>